<keyword evidence="3" id="KW-0812">Transmembrane</keyword>
<evidence type="ECO:0000256" key="2">
    <source>
        <dbReference type="SAM" id="MobiDB-lite"/>
    </source>
</evidence>
<evidence type="ECO:0000256" key="1">
    <source>
        <dbReference type="SAM" id="Coils"/>
    </source>
</evidence>
<keyword evidence="3" id="KW-0472">Membrane</keyword>
<dbReference type="RefSeq" id="WP_167120393.1">
    <property type="nucleotide sequence ID" value="NZ_JAANOU010000001.1"/>
</dbReference>
<feature type="transmembrane region" description="Helical" evidence="3">
    <location>
        <begin position="21"/>
        <end position="40"/>
    </location>
</feature>
<keyword evidence="5" id="KW-1185">Reference proteome</keyword>
<evidence type="ECO:0000313" key="5">
    <source>
        <dbReference type="Proteomes" id="UP000754495"/>
    </source>
</evidence>
<feature type="transmembrane region" description="Helical" evidence="3">
    <location>
        <begin position="231"/>
        <end position="251"/>
    </location>
</feature>
<keyword evidence="1" id="KW-0175">Coiled coil</keyword>
<evidence type="ECO:0000256" key="3">
    <source>
        <dbReference type="SAM" id="Phobius"/>
    </source>
</evidence>
<dbReference type="PANTHER" id="PTHR32309:SF31">
    <property type="entry name" value="CAPSULAR EXOPOLYSACCHARIDE FAMILY"/>
    <property type="match status" value="1"/>
</dbReference>
<feature type="region of interest" description="Disordered" evidence="2">
    <location>
        <begin position="426"/>
        <end position="449"/>
    </location>
</feature>
<sequence length="449" mass="46714">MGDDTVRLSTIGRILRNRWRLLAALAVLGALVGTGASLLFSPGYRTSTSVLLQGSRDAGELLTEAQVATSTVVLDRAAQALGWGVSGAALSGNVKAGASQANIIDITATADTPDKAQKLADQVANAYVAYTAQLFGANSDAASQVAQEQATALRHQVQETNDRITELSQSAQKLSVETVDVRTQLEQLRSDLADAMLKLDQSDQTISQTKTVVMGSAQLPTSPAAPTMTQFAGGGAVAFFLLGVLGHLIGARADRRLRDEQEIGSAVGGPVLGSVDVPVDRRTHQATGKARHAWSRWLGLDRAWNEPELLPSVDRASREVRYRRVLSRLGDERGTFALVVLLVADDDPAGRGAAAQLVAASAGRPELRIVVTSAARPTVGEVEGADGVVVVQGSGTRTGWELVDLATACGDAGLRVLGTVVAHPARTSARTGDEPAGAARPDGVLAGSA</sequence>
<proteinExistence type="predicted"/>
<feature type="coiled-coil region" evidence="1">
    <location>
        <begin position="143"/>
        <end position="205"/>
    </location>
</feature>
<comment type="caution">
    <text evidence="4">The sequence shown here is derived from an EMBL/GenBank/DDBJ whole genome shotgun (WGS) entry which is preliminary data.</text>
</comment>
<organism evidence="4 5">
    <name type="scientific">Amycolatopsis viridis</name>
    <dbReference type="NCBI Taxonomy" id="185678"/>
    <lineage>
        <taxon>Bacteria</taxon>
        <taxon>Bacillati</taxon>
        <taxon>Actinomycetota</taxon>
        <taxon>Actinomycetes</taxon>
        <taxon>Pseudonocardiales</taxon>
        <taxon>Pseudonocardiaceae</taxon>
        <taxon>Amycolatopsis</taxon>
    </lineage>
</organism>
<dbReference type="Proteomes" id="UP000754495">
    <property type="component" value="Unassembled WGS sequence"/>
</dbReference>
<protein>
    <submittedName>
        <fullName evidence="4">Capsular polysaccharide biosynthesis protein</fullName>
    </submittedName>
</protein>
<name>A0ABX0T3J0_9PSEU</name>
<dbReference type="EMBL" id="JAANOU010000001">
    <property type="protein sequence ID" value="NIH82792.1"/>
    <property type="molecule type" value="Genomic_DNA"/>
</dbReference>
<dbReference type="PANTHER" id="PTHR32309">
    <property type="entry name" value="TYROSINE-PROTEIN KINASE"/>
    <property type="match status" value="1"/>
</dbReference>
<gene>
    <name evidence="4" type="ORF">FHX46_005322</name>
</gene>
<accession>A0ABX0T3J0</accession>
<reference evidence="4 5" key="1">
    <citation type="submission" date="2020-03" db="EMBL/GenBank/DDBJ databases">
        <title>Sequencing the genomes of 1000 actinobacteria strains.</title>
        <authorList>
            <person name="Klenk H.-P."/>
        </authorList>
    </citation>
    <scope>NUCLEOTIDE SEQUENCE [LARGE SCALE GENOMIC DNA]</scope>
    <source>
        <strain evidence="4 5">DSM 45668</strain>
    </source>
</reference>
<dbReference type="InterPro" id="IPR050445">
    <property type="entry name" value="Bact_polysacc_biosynth/exp"/>
</dbReference>
<evidence type="ECO:0000313" key="4">
    <source>
        <dbReference type="EMBL" id="NIH82792.1"/>
    </source>
</evidence>
<keyword evidence="3" id="KW-1133">Transmembrane helix</keyword>